<dbReference type="GO" id="GO:0051536">
    <property type="term" value="F:iron-sulfur cluster binding"/>
    <property type="evidence" value="ECO:0007669"/>
    <property type="project" value="UniProtKB-KW"/>
</dbReference>
<evidence type="ECO:0000313" key="9">
    <source>
        <dbReference type="EMBL" id="RDB70564.1"/>
    </source>
</evidence>
<evidence type="ECO:0000256" key="1">
    <source>
        <dbReference type="ARBA" id="ARBA00010312"/>
    </source>
</evidence>
<feature type="domain" description="4Fe-4S Mo/W bis-MGD-type" evidence="8">
    <location>
        <begin position="46"/>
        <end position="103"/>
    </location>
</feature>
<evidence type="ECO:0000256" key="4">
    <source>
        <dbReference type="ARBA" id="ARBA00023002"/>
    </source>
</evidence>
<dbReference type="PROSITE" id="PS51669">
    <property type="entry name" value="4FE4S_MOW_BIS_MGD"/>
    <property type="match status" value="1"/>
</dbReference>
<dbReference type="InterPro" id="IPR006963">
    <property type="entry name" value="Mopterin_OxRdtase_4Fe-4S_dom"/>
</dbReference>
<evidence type="ECO:0000256" key="2">
    <source>
        <dbReference type="ARBA" id="ARBA00022723"/>
    </source>
</evidence>
<dbReference type="InterPro" id="IPR009010">
    <property type="entry name" value="Asp_de-COase-like_dom_sf"/>
</dbReference>
<dbReference type="Gene3D" id="3.40.228.10">
    <property type="entry name" value="Dimethylsulfoxide Reductase, domain 2"/>
    <property type="match status" value="2"/>
</dbReference>
<dbReference type="Pfam" id="PF01568">
    <property type="entry name" value="Molydop_binding"/>
    <property type="match status" value="1"/>
</dbReference>
<dbReference type="InterPro" id="IPR037949">
    <property type="entry name" value="MopB_CT_Acetylene-hydratase"/>
</dbReference>
<keyword evidence="6" id="KW-0411">Iron-sulfur</keyword>
<gene>
    <name evidence="9" type="ORF">C1875_07295</name>
</gene>
<accession>A0A369MIY1</accession>
<dbReference type="InterPro" id="IPR006311">
    <property type="entry name" value="TAT_signal"/>
</dbReference>
<feature type="signal peptide" evidence="7">
    <location>
        <begin position="1"/>
        <end position="34"/>
    </location>
</feature>
<proteinExistence type="inferred from homology"/>
<dbReference type="PROSITE" id="PS51318">
    <property type="entry name" value="TAT"/>
    <property type="match status" value="1"/>
</dbReference>
<reference evidence="9 10" key="1">
    <citation type="journal article" date="2018" name="Elife">
        <title>Discovery and characterization of a prevalent human gut bacterial enzyme sufficient for the inactivation of a family of plant toxins.</title>
        <authorList>
            <person name="Koppel N."/>
            <person name="Bisanz J.E."/>
            <person name="Pandelia M.E."/>
            <person name="Turnbaugh P.J."/>
            <person name="Balskus E.P."/>
        </authorList>
    </citation>
    <scope>NUCLEOTIDE SEQUENCE [LARGE SCALE GENOMIC DNA]</scope>
    <source>
        <strain evidence="9 10">W1 BHI 6</strain>
    </source>
</reference>
<dbReference type="EMBL" id="PPTU01000009">
    <property type="protein sequence ID" value="RDB70564.1"/>
    <property type="molecule type" value="Genomic_DNA"/>
</dbReference>
<dbReference type="RefSeq" id="WP_114533709.1">
    <property type="nucleotide sequence ID" value="NZ_JADNER010000030.1"/>
</dbReference>
<evidence type="ECO:0000256" key="6">
    <source>
        <dbReference type="ARBA" id="ARBA00023014"/>
    </source>
</evidence>
<evidence type="ECO:0000313" key="10">
    <source>
        <dbReference type="Proteomes" id="UP000253970"/>
    </source>
</evidence>
<dbReference type="Proteomes" id="UP000253970">
    <property type="component" value="Unassembled WGS sequence"/>
</dbReference>
<dbReference type="GO" id="GO:0018818">
    <property type="term" value="F:acetylene hydratase activity"/>
    <property type="evidence" value="ECO:0007669"/>
    <property type="project" value="InterPro"/>
</dbReference>
<dbReference type="Gene3D" id="2.20.25.90">
    <property type="entry name" value="ADC-like domains"/>
    <property type="match status" value="1"/>
</dbReference>
<name>A0A369MIY1_EGGLN</name>
<keyword evidence="5" id="KW-0408">Iron</keyword>
<dbReference type="GO" id="GO:0016491">
    <property type="term" value="F:oxidoreductase activity"/>
    <property type="evidence" value="ECO:0007669"/>
    <property type="project" value="UniProtKB-KW"/>
</dbReference>
<evidence type="ECO:0000256" key="7">
    <source>
        <dbReference type="SAM" id="SignalP"/>
    </source>
</evidence>
<evidence type="ECO:0000256" key="3">
    <source>
        <dbReference type="ARBA" id="ARBA00022729"/>
    </source>
</evidence>
<keyword evidence="4" id="KW-0560">Oxidoreductase</keyword>
<dbReference type="Gene3D" id="3.40.50.740">
    <property type="match status" value="2"/>
</dbReference>
<dbReference type="PANTHER" id="PTHR43742">
    <property type="entry name" value="TRIMETHYLAMINE-N-OXIDE REDUCTASE"/>
    <property type="match status" value="1"/>
</dbReference>
<feature type="chain" id="PRO_5016959291" evidence="7">
    <location>
        <begin position="35"/>
        <end position="967"/>
    </location>
</feature>
<dbReference type="InterPro" id="IPR006656">
    <property type="entry name" value="Mopterin_OxRdtase"/>
</dbReference>
<organism evidence="9 10">
    <name type="scientific">Eggerthella lenta</name>
    <name type="common">Eubacterium lentum</name>
    <dbReference type="NCBI Taxonomy" id="84112"/>
    <lineage>
        <taxon>Bacteria</taxon>
        <taxon>Bacillati</taxon>
        <taxon>Actinomycetota</taxon>
        <taxon>Coriobacteriia</taxon>
        <taxon>Eggerthellales</taxon>
        <taxon>Eggerthellaceae</taxon>
        <taxon>Eggerthella</taxon>
    </lineage>
</organism>
<dbReference type="InterPro" id="IPR006657">
    <property type="entry name" value="MoPterin_dinucl-bd_dom"/>
</dbReference>
<comment type="caution">
    <text evidence="9">The sequence shown here is derived from an EMBL/GenBank/DDBJ whole genome shotgun (WGS) entry which is preliminary data.</text>
</comment>
<dbReference type="InterPro" id="IPR050612">
    <property type="entry name" value="Prok_Mopterin_Oxidored"/>
</dbReference>
<dbReference type="GO" id="GO:0043546">
    <property type="term" value="F:molybdopterin cofactor binding"/>
    <property type="evidence" value="ECO:0007669"/>
    <property type="project" value="InterPro"/>
</dbReference>
<dbReference type="AlphaFoldDB" id="A0A369MIY1"/>
<keyword evidence="3 7" id="KW-0732">Signal</keyword>
<evidence type="ECO:0000259" key="8">
    <source>
        <dbReference type="PROSITE" id="PS51669"/>
    </source>
</evidence>
<evidence type="ECO:0000256" key="5">
    <source>
        <dbReference type="ARBA" id="ARBA00023004"/>
    </source>
</evidence>
<dbReference type="Gene3D" id="2.40.40.20">
    <property type="match status" value="1"/>
</dbReference>
<dbReference type="SUPFAM" id="SSF53706">
    <property type="entry name" value="Formate dehydrogenase/DMSO reductase, domains 1-3"/>
    <property type="match status" value="1"/>
</dbReference>
<protein>
    <submittedName>
        <fullName evidence="9">Molybdopterin dinucleotide-binding protein</fullName>
    </submittedName>
</protein>
<dbReference type="SMART" id="SM00926">
    <property type="entry name" value="Molybdop_Fe4S4"/>
    <property type="match status" value="1"/>
</dbReference>
<dbReference type="Pfam" id="PF00384">
    <property type="entry name" value="Molybdopterin"/>
    <property type="match status" value="1"/>
</dbReference>
<keyword evidence="2" id="KW-0479">Metal-binding</keyword>
<dbReference type="CDD" id="cd02781">
    <property type="entry name" value="MopB_CT_Acetylene-hydratase"/>
    <property type="match status" value="1"/>
</dbReference>
<dbReference type="GO" id="GO:0046872">
    <property type="term" value="F:metal ion binding"/>
    <property type="evidence" value="ECO:0007669"/>
    <property type="project" value="UniProtKB-KW"/>
</dbReference>
<dbReference type="Pfam" id="PF04879">
    <property type="entry name" value="Molybdop_Fe4S4"/>
    <property type="match status" value="1"/>
</dbReference>
<sequence>MGVLTLSRRRFLEASAVVGGAAVLSAATASSALAESNVESGGSNDVKRVRSCCRACGKMECGVWVTVQNGRAIRVEGDESAFQSMGNCCNKSQSSIQAAYHPDRLYHPMKRTNPKDNDDPGWVRISWEEAFSTITQKLEETAEKYSGLSVFGMSGTSRQWGMLAYGALGQLVGSPNMAIPWQVCKGPRFFGTSLNSCDAFSWQENVSRPKVYVSWGTAPECSNYDDSCRTIIDVAEKAQTHILVDPRMTNHGKEADLWLPLRPGTDDAMALAWMNVVVEGNLYDELFVKKWTNAPYLVVEDMEPTPGNEYKKIVSGTFTVKTRLLKESDLQEDGDPANYMVWDAAHDKLSYCNGDTCEWEGETWVRPEEGFVPELDDLVPGVAPGFVISPTPMPNGIDPALEGEYEVTLKDGRVVKARPVWALLRERLAEFTPEIVSEICEVPADDIREAATIWATPVDPDRGFGNGGIHYQLAIEHACNGVQTARILDTLIGITGNWDVPGGSRGSTVGQFPLTLGLGGNSNGAPPLAPEVYDKALGVDEFPLLKWWQRWADDAVLFKTMETGDPYPLKFGWCSTGDIMNMSNPSQKWDALKNVDFFVVSDLWKTPTAGMADMLLPVEHWIETNCPRISQGSSGAQGATVRCIEPPADVLHDIEIIIETYKRMGVPWSPVEDNPWPTYEEELDVIIADSGMKWSEYVAEFQEHGWWDCKVVNPPFWGTYRRYETGYLPQKAAGGVIGNYGLADAINTPGFGTPTKKMELWNTTIETFMPDSPRDVLPECIEPPMSPKADPERCAEYPFIATSGRRIPVYFHSEHRQLPWCREQWPAPRVEINPEDAAELGIEQGDWVWIETPEGKIRQTADLYYGIKTGVVNLEHQWWFPELDQADKGFNLSCCNCLVRTGVGYQDRISGASYLRAYPVKIYKATAENSPFGNPCPCDHNGNEIIHDASDPRLKKWTQNYDIREEA</sequence>
<dbReference type="SUPFAM" id="SSF50692">
    <property type="entry name" value="ADC-like"/>
    <property type="match status" value="1"/>
</dbReference>
<dbReference type="PANTHER" id="PTHR43742:SF6">
    <property type="entry name" value="OXIDOREDUCTASE YYAE-RELATED"/>
    <property type="match status" value="1"/>
</dbReference>
<comment type="similarity">
    <text evidence="1">Belongs to the prokaryotic molybdopterin-containing oxidoreductase family.</text>
</comment>